<dbReference type="SUPFAM" id="SSF49785">
    <property type="entry name" value="Galactose-binding domain-like"/>
    <property type="match status" value="1"/>
</dbReference>
<feature type="domain" description="Xaa-Pro dipeptidyl-peptidase C-terminal" evidence="2">
    <location>
        <begin position="314"/>
        <end position="550"/>
    </location>
</feature>
<dbReference type="OrthoDB" id="319764at2"/>
<dbReference type="Gene3D" id="3.40.50.1820">
    <property type="entry name" value="alpha/beta hydrolase"/>
    <property type="match status" value="1"/>
</dbReference>
<dbReference type="InterPro" id="IPR029058">
    <property type="entry name" value="AB_hydrolase_fold"/>
</dbReference>
<evidence type="ECO:0000259" key="2">
    <source>
        <dbReference type="SMART" id="SM00939"/>
    </source>
</evidence>
<proteinExistence type="predicted"/>
<dbReference type="GO" id="GO:0008239">
    <property type="term" value="F:dipeptidyl-peptidase activity"/>
    <property type="evidence" value="ECO:0007669"/>
    <property type="project" value="InterPro"/>
</dbReference>
<dbReference type="Pfam" id="PF08530">
    <property type="entry name" value="PepX_C"/>
    <property type="match status" value="1"/>
</dbReference>
<evidence type="ECO:0000256" key="1">
    <source>
        <dbReference type="ARBA" id="ARBA00022801"/>
    </source>
</evidence>
<dbReference type="InterPro" id="IPR000383">
    <property type="entry name" value="Xaa-Pro-like_dom"/>
</dbReference>
<evidence type="ECO:0000313" key="4">
    <source>
        <dbReference type="Proteomes" id="UP000289437"/>
    </source>
</evidence>
<dbReference type="RefSeq" id="WP_128911927.1">
    <property type="nucleotide sequence ID" value="NZ_RDSM01000001.1"/>
</dbReference>
<dbReference type="Proteomes" id="UP000289437">
    <property type="component" value="Unassembled WGS sequence"/>
</dbReference>
<dbReference type="InterPro" id="IPR008979">
    <property type="entry name" value="Galactose-bd-like_sf"/>
</dbReference>
<dbReference type="Pfam" id="PF02129">
    <property type="entry name" value="Peptidase_S15"/>
    <property type="match status" value="1"/>
</dbReference>
<reference evidence="4" key="2">
    <citation type="submission" date="2019-02" db="EMBL/GenBank/DDBJ databases">
        <title>Granulicella sibirica sp. nov., a psychrotolerant acidobacterium isolated from an organic soil layer in forested tundra, West Siberia.</title>
        <authorList>
            <person name="Oshkin I.Y."/>
            <person name="Kulichevskaya I.S."/>
            <person name="Rijpstra W.I.C."/>
            <person name="Sinninghe Damste J.S."/>
            <person name="Rakitin A.L."/>
            <person name="Ravin N.V."/>
            <person name="Dedysh S.N."/>
        </authorList>
    </citation>
    <scope>NUCLEOTIDE SEQUENCE [LARGE SCALE GENOMIC DNA]</scope>
    <source>
        <strain evidence="4">AF10</strain>
    </source>
</reference>
<dbReference type="NCBIfam" id="TIGR00976">
    <property type="entry name" value="CocE_NonD"/>
    <property type="match status" value="1"/>
</dbReference>
<comment type="caution">
    <text evidence="3">The sequence shown here is derived from an EMBL/GenBank/DDBJ whole genome shotgun (WGS) entry which is preliminary data.</text>
</comment>
<keyword evidence="4" id="KW-1185">Reference proteome</keyword>
<dbReference type="SUPFAM" id="SSF53474">
    <property type="entry name" value="alpha/beta-Hydrolases"/>
    <property type="match status" value="1"/>
</dbReference>
<keyword evidence="1" id="KW-0378">Hydrolase</keyword>
<dbReference type="Gene3D" id="1.10.3020.10">
    <property type="entry name" value="alpha-amino acid ester hydrolase ( Helical cap domain)"/>
    <property type="match status" value="1"/>
</dbReference>
<dbReference type="SMART" id="SM00939">
    <property type="entry name" value="PepX_C"/>
    <property type="match status" value="1"/>
</dbReference>
<dbReference type="AlphaFoldDB" id="A0A4Q0T3H1"/>
<gene>
    <name evidence="3" type="ORF">GRAN_1127</name>
</gene>
<dbReference type="InterPro" id="IPR005674">
    <property type="entry name" value="CocE/Ser_esterase"/>
</dbReference>
<sequence length="556" mass="61815">MSTPKLIDCGAGVTLERGVPIRMSDGITLIADHYYPPTPGPNPTLLMRQPYGRDIASTVVYAHPVWFARHGYNVVIQDVRGRGDSEGHFYPFRHERKDGAETIAALRDRTESNGKFGMYGFSYQGMTQLLAAAEAPEGLLCIAPAQTAHDLYHGWFYSGGALRLASSLGWGLQMLKADARRRNHREDSDRLEQAWANLPAQYLATPYAAHPAIQDEDLPTYVRDWFKHDTPGEYWSAMDVSRSIDIVNLNIPALHLSGWYDTYLKGSIDGFRAMHHHANQYLVAGPWVHIPWGNRIGPADLGPEANLDTDALLLLWFNHWLKDTNEFAHEPRVRHFALNENRWHAAESWPTPTQTLYLHSEGRANSSKGDGTLTSIAPSIPEAPDLFNYDPEVPVMAPGGPTNTSGPTNQAAAELGNNLLTYTTHPLEYAVRIFGTPQVTLHASTSAPTSDLVAKLICVKPNGDATFLCIGILRSRHTPDIPHLWAFDLDPTSCLFATGDRIRLEIASSAYPLFDRNPNNHTPPRLADSWNWQRSTQTLFHDPARPSALHLPVIPA</sequence>
<dbReference type="InterPro" id="IPR013736">
    <property type="entry name" value="Xaa-Pro_dipept_C"/>
</dbReference>
<dbReference type="Gene3D" id="2.60.120.260">
    <property type="entry name" value="Galactose-binding domain-like"/>
    <property type="match status" value="1"/>
</dbReference>
<dbReference type="EMBL" id="RDSM01000001">
    <property type="protein sequence ID" value="RXH57817.1"/>
    <property type="molecule type" value="Genomic_DNA"/>
</dbReference>
<name>A0A4Q0T3H1_9BACT</name>
<organism evidence="3 4">
    <name type="scientific">Granulicella sibirica</name>
    <dbReference type="NCBI Taxonomy" id="2479048"/>
    <lineage>
        <taxon>Bacteria</taxon>
        <taxon>Pseudomonadati</taxon>
        <taxon>Acidobacteriota</taxon>
        <taxon>Terriglobia</taxon>
        <taxon>Terriglobales</taxon>
        <taxon>Acidobacteriaceae</taxon>
        <taxon>Granulicella</taxon>
    </lineage>
</organism>
<accession>A0A4Q0T3H1</accession>
<evidence type="ECO:0000313" key="3">
    <source>
        <dbReference type="EMBL" id="RXH57817.1"/>
    </source>
</evidence>
<reference evidence="3 4" key="1">
    <citation type="submission" date="2018-11" db="EMBL/GenBank/DDBJ databases">
        <authorList>
            <person name="Mardanov A.V."/>
            <person name="Ravin N.V."/>
            <person name="Dedysh S.N."/>
        </authorList>
    </citation>
    <scope>NUCLEOTIDE SEQUENCE [LARGE SCALE GENOMIC DNA]</scope>
    <source>
        <strain evidence="3 4">AF10</strain>
    </source>
</reference>
<protein>
    <submittedName>
        <fullName evidence="3">Peptidase S15</fullName>
    </submittedName>
</protein>